<dbReference type="InterPro" id="IPR051210">
    <property type="entry name" value="Ub_ligase/GEF_domain"/>
</dbReference>
<feature type="domain" description="RCC1-like" evidence="4">
    <location>
        <begin position="37"/>
        <end position="300"/>
    </location>
</feature>
<evidence type="ECO:0000256" key="2">
    <source>
        <dbReference type="SAM" id="SignalP"/>
    </source>
</evidence>
<dbReference type="Pfam" id="PF25390">
    <property type="entry name" value="WD40_RLD"/>
    <property type="match status" value="1"/>
</dbReference>
<protein>
    <submittedName>
        <fullName evidence="5">Alpha-tubulin suppressor-like RCC1 family protein</fullName>
    </submittedName>
</protein>
<dbReference type="AlphaFoldDB" id="A0A368VMD7"/>
<dbReference type="PROSITE" id="PS00626">
    <property type="entry name" value="RCC1_2"/>
    <property type="match status" value="1"/>
</dbReference>
<keyword evidence="6" id="KW-1185">Reference proteome</keyword>
<dbReference type="InterPro" id="IPR009091">
    <property type="entry name" value="RCC1/BLIP-II"/>
</dbReference>
<dbReference type="SUPFAM" id="SSF50985">
    <property type="entry name" value="RCC1/BLIP-II"/>
    <property type="match status" value="1"/>
</dbReference>
<dbReference type="InterPro" id="IPR058923">
    <property type="entry name" value="RCC1-like_dom"/>
</dbReference>
<evidence type="ECO:0000259" key="4">
    <source>
        <dbReference type="Pfam" id="PF25390"/>
    </source>
</evidence>
<dbReference type="InterPro" id="IPR025883">
    <property type="entry name" value="Cadherin-like_domain"/>
</dbReference>
<proteinExistence type="predicted"/>
<gene>
    <name evidence="5" type="ORF">DFP97_12911</name>
</gene>
<dbReference type="Gene3D" id="2.60.40.2810">
    <property type="match status" value="1"/>
</dbReference>
<dbReference type="InterPro" id="IPR000408">
    <property type="entry name" value="Reg_chr_condens"/>
</dbReference>
<dbReference type="PROSITE" id="PS50012">
    <property type="entry name" value="RCC1_3"/>
    <property type="match status" value="5"/>
</dbReference>
<evidence type="ECO:0000313" key="5">
    <source>
        <dbReference type="EMBL" id="RCW40856.1"/>
    </source>
</evidence>
<dbReference type="Proteomes" id="UP000252415">
    <property type="component" value="Unassembled WGS sequence"/>
</dbReference>
<evidence type="ECO:0000259" key="3">
    <source>
        <dbReference type="Pfam" id="PF12733"/>
    </source>
</evidence>
<keyword evidence="2" id="KW-0732">Signal</keyword>
<dbReference type="PANTHER" id="PTHR22870:SF408">
    <property type="entry name" value="OS09G0560450 PROTEIN"/>
    <property type="match status" value="1"/>
</dbReference>
<dbReference type="Gene3D" id="2.130.10.30">
    <property type="entry name" value="Regulator of chromosome condensation 1/beta-lactamase-inhibitor protein II"/>
    <property type="match status" value="2"/>
</dbReference>
<keyword evidence="1" id="KW-0677">Repeat</keyword>
<dbReference type="EMBL" id="QPJD01000029">
    <property type="protein sequence ID" value="RCW40856.1"/>
    <property type="molecule type" value="Genomic_DNA"/>
</dbReference>
<feature type="chain" id="PRO_5016918796" evidence="2">
    <location>
        <begin position="31"/>
        <end position="621"/>
    </location>
</feature>
<evidence type="ECO:0000313" key="6">
    <source>
        <dbReference type="Proteomes" id="UP000252415"/>
    </source>
</evidence>
<dbReference type="Pfam" id="PF17963">
    <property type="entry name" value="Big_9"/>
    <property type="match status" value="1"/>
</dbReference>
<dbReference type="OrthoDB" id="27389at2"/>
<dbReference type="Pfam" id="PF12733">
    <property type="entry name" value="Cadherin-like"/>
    <property type="match status" value="1"/>
</dbReference>
<feature type="signal peptide" evidence="2">
    <location>
        <begin position="1"/>
        <end position="30"/>
    </location>
</feature>
<name>A0A368VMD7_9BACL</name>
<dbReference type="PRINTS" id="PR00633">
    <property type="entry name" value="RCCNDNSATION"/>
</dbReference>
<sequence>MKRGWKKVLGWTLMISILSLNLAGMIAASASEEVAYPEIASGSSHSLAVKKDGTVWGWGNNDNYQLGNGTAERTHTPLQVPGLANVASVAAGLNFSAAVKKDGTIWIWGNNTYGQLGDGTQVSRKLPVQVKDPSDPTGYLTGVKQVALGGTHAIAMKADGTVWTWGSNALGQLGYVVSSQLTPKQVIMPDHPDVRFKQVAATNTHRSFAVSTNGEIWAWGTNSSGELGNGLSEYSRVIPTRVLNPETNYTSTWTGVDSIAVGGYHALALKGGAVWAWGDNYLGQLGINSNTDKAKPVKVLANVSGTASLSSVKSVFAGGDTSIAIMQDGTLRGWGANNYIQLSDGTPTNRYAPVVMKQKNGQPLANIVKLTVTGTFVITVREDTTLWAWGASGSGELGNGSYTGTIDHVKVKVYLTNADLSGLQVSTSALEPTFSSATTDYAVTVHHTVGSISFTPKTADVRASINVSMNGGPAEETPNGTASDPIALAYGANEVSFIVKPEDPTAPSRVYRVTVTRMNNHVPVADIFGLTIDEGSRFVGRMRGSDPDQDPLKYELVRGPSKGTIVIDPITGAFTYQHDRSTTGGDSFVYRVYDGTSYSENGVVAIFFRDVPEEDPIGEEM</sequence>
<dbReference type="PANTHER" id="PTHR22870">
    <property type="entry name" value="REGULATOR OF CHROMOSOME CONDENSATION"/>
    <property type="match status" value="1"/>
</dbReference>
<evidence type="ECO:0000256" key="1">
    <source>
        <dbReference type="ARBA" id="ARBA00022737"/>
    </source>
</evidence>
<dbReference type="RefSeq" id="WP_114384124.1">
    <property type="nucleotide sequence ID" value="NZ_QPJD01000029.1"/>
</dbReference>
<organism evidence="5 6">
    <name type="scientific">Paenibacillus prosopidis</name>
    <dbReference type="NCBI Taxonomy" id="630520"/>
    <lineage>
        <taxon>Bacteria</taxon>
        <taxon>Bacillati</taxon>
        <taxon>Bacillota</taxon>
        <taxon>Bacilli</taxon>
        <taxon>Bacillales</taxon>
        <taxon>Paenibacillaceae</taxon>
        <taxon>Paenibacillus</taxon>
    </lineage>
</organism>
<accession>A0A368VMD7</accession>
<feature type="domain" description="Cadherin-like beta-sandwich-like" evidence="3">
    <location>
        <begin position="424"/>
        <end position="517"/>
    </location>
</feature>
<reference evidence="5 6" key="1">
    <citation type="submission" date="2018-07" db="EMBL/GenBank/DDBJ databases">
        <title>Genomic Encyclopedia of Type Strains, Phase III (KMG-III): the genomes of soil and plant-associated and newly described type strains.</title>
        <authorList>
            <person name="Whitman W."/>
        </authorList>
    </citation>
    <scope>NUCLEOTIDE SEQUENCE [LARGE SCALE GENOMIC DNA]</scope>
    <source>
        <strain evidence="5 6">CECT 7506</strain>
    </source>
</reference>
<dbReference type="Pfam" id="PF13540">
    <property type="entry name" value="RCC1_2"/>
    <property type="match status" value="1"/>
</dbReference>
<comment type="caution">
    <text evidence="5">The sequence shown here is derived from an EMBL/GenBank/DDBJ whole genome shotgun (WGS) entry which is preliminary data.</text>
</comment>
<dbReference type="CDD" id="cd11304">
    <property type="entry name" value="Cadherin_repeat"/>
    <property type="match status" value="1"/>
</dbReference>